<accession>G0TYX7</accession>
<evidence type="ECO:0000313" key="1">
    <source>
        <dbReference type="EMBL" id="CCC49180.1"/>
    </source>
</evidence>
<sequence length="761" mass="83102">MFGETSLCSSQELSPLLNYKLVQKVDSMPGVIRKICDPPIADICDVPMLSVQSERQFTTKSSAEVMKKFISPSFTPILSELIPHSTASLGFGGGWFWSCYLHALHGEDIFIDIVGTGVSLSEDPLNAQVLLRQRSSLGGKNSANEIALEHCSSKLETLCAVCVSVVLHVAQQPMLEDGEGPQALVLCATKDQCDEVYALMDRFGAALHLVTHNLFGAYPPMPVGRRADIVIGTPPLWESVASLKSSSTHTGLEEILNHISQGSRWATSSTRWRPYSLNFVAQFVLVDLDLQYALGYLPTLKRLFMSKKTPGLPVANSSSLQQNQGNPPTYSQWAFHVTANVLCSQRVGHELMFGLACIGLRLESVNQNDFIDGVQVCSSRKRTRDCDGPTCGGSQVGNEQHYLIIHDALSHSRLLADLNAFGELVVEVERRANAFFARFEVLPETDSKVDSVASMSSEAVIDVRLAFVCRPAGESSAVGAEMWLVRETVAVVRPVNAGAVHSSRAALLMQHLEDELSGQIFDGSVVRCLHCCFSLNEVARNSVLNHDIFTATAMALSQEPLFLDLEGCAAGAKIRNEAPEHLAHLRDVAVQTSRRSSDKGCFPLHKFLSQAPCQSGRSVIVFRCIAPSVPALCEGADAAKPIALLYLEECCQYGKVISYFVYEQPGAGDDGDKRVHFFVEFETAEGATEAVRQFSLRLANEPQFGERAVRVKLFSNSLYYEGAAAQLRLQFCEHETLCGPTSGPVLSDDDDDLMNISLLAE</sequence>
<dbReference type="EMBL" id="HE573023">
    <property type="protein sequence ID" value="CCC49180.1"/>
    <property type="molecule type" value="Genomic_DNA"/>
</dbReference>
<dbReference type="AlphaFoldDB" id="G0TYX7"/>
<dbReference type="VEuPathDB" id="TriTrypDB:TvY486_0705070"/>
<proteinExistence type="predicted"/>
<gene>
    <name evidence="1" type="ORF">TVY486_0705070</name>
</gene>
<dbReference type="InterPro" id="IPR012677">
    <property type="entry name" value="Nucleotide-bd_a/b_plait_sf"/>
</dbReference>
<dbReference type="SMR" id="G0TYX7"/>
<name>G0TYX7_TRYVY</name>
<dbReference type="Gene3D" id="3.30.70.330">
    <property type="match status" value="1"/>
</dbReference>
<reference evidence="1" key="1">
    <citation type="journal article" date="2012" name="Proc. Natl. Acad. Sci. U.S.A.">
        <title>Antigenic diversity is generated by distinct evolutionary mechanisms in African trypanosome species.</title>
        <authorList>
            <person name="Jackson A.P."/>
            <person name="Berry A."/>
            <person name="Aslett M."/>
            <person name="Allison H.C."/>
            <person name="Burton P."/>
            <person name="Vavrova-Anderson J."/>
            <person name="Brown R."/>
            <person name="Browne H."/>
            <person name="Corton N."/>
            <person name="Hauser H."/>
            <person name="Gamble J."/>
            <person name="Gilderthorp R."/>
            <person name="Marcello L."/>
            <person name="McQuillan J."/>
            <person name="Otto T.D."/>
            <person name="Quail M.A."/>
            <person name="Sanders M.J."/>
            <person name="van Tonder A."/>
            <person name="Ginger M.L."/>
            <person name="Field M.C."/>
            <person name="Barry J.D."/>
            <person name="Hertz-Fowler C."/>
            <person name="Berriman M."/>
        </authorList>
    </citation>
    <scope>NUCLEOTIDE SEQUENCE</scope>
    <source>
        <strain evidence="1">Y486</strain>
    </source>
</reference>
<protein>
    <submittedName>
        <fullName evidence="1">Uncharacterized protein</fullName>
    </submittedName>
</protein>
<organism evidence="1">
    <name type="scientific">Trypanosoma vivax (strain Y486)</name>
    <dbReference type="NCBI Taxonomy" id="1055687"/>
    <lineage>
        <taxon>Eukaryota</taxon>
        <taxon>Discoba</taxon>
        <taxon>Euglenozoa</taxon>
        <taxon>Kinetoplastea</taxon>
        <taxon>Metakinetoplastina</taxon>
        <taxon>Trypanosomatida</taxon>
        <taxon>Trypanosomatidae</taxon>
        <taxon>Trypanosoma</taxon>
        <taxon>Duttonella</taxon>
    </lineage>
</organism>